<evidence type="ECO:0000313" key="1">
    <source>
        <dbReference type="EMBL" id="GAW67992.1"/>
    </source>
</evidence>
<dbReference type="EMBL" id="BDQG01000001">
    <property type="protein sequence ID" value="GAW67992.1"/>
    <property type="molecule type" value="Genomic_DNA"/>
</dbReference>
<evidence type="ECO:0000313" key="2">
    <source>
        <dbReference type="Proteomes" id="UP000194153"/>
    </source>
</evidence>
<keyword evidence="2" id="KW-1185">Reference proteome</keyword>
<proteinExistence type="predicted"/>
<accession>A0ABQ0MMH4</accession>
<reference evidence="1 2" key="1">
    <citation type="submission" date="2017-04" db="EMBL/GenBank/DDBJ databases">
        <authorList>
            <consortium name="Geobacter pelophilus Genome Sequencing"/>
            <person name="Aoyagi T."/>
            <person name="Koike H."/>
            <person name="Hori T."/>
        </authorList>
    </citation>
    <scope>NUCLEOTIDE SEQUENCE [LARGE SCALE GENOMIC DNA]</scope>
    <source>
        <strain evidence="1 2">Drf2</strain>
    </source>
</reference>
<gene>
    <name evidence="1" type="ORF">GPEL0_01f4111</name>
</gene>
<name>A0ABQ0MMH4_9BACT</name>
<reference evidence="2" key="2">
    <citation type="submission" date="2017-05" db="EMBL/GenBank/DDBJ databases">
        <title>Draft genome sequence of Geobacter pelophilus, a iron(III)-reducing bacteria.</title>
        <authorList>
            <person name="Aoyagi T."/>
            <person name="Koike H."/>
            <person name="Morita T."/>
            <person name="Sato Y."/>
            <person name="Habe H."/>
            <person name="Hori T."/>
        </authorList>
    </citation>
    <scope>NUCLEOTIDE SEQUENCE [LARGE SCALE GENOMIC DNA]</scope>
    <source>
        <strain evidence="2">Drf2</strain>
    </source>
</reference>
<organism evidence="1 2">
    <name type="scientific">Geoanaerobacter pelophilus</name>
    <dbReference type="NCBI Taxonomy" id="60036"/>
    <lineage>
        <taxon>Bacteria</taxon>
        <taxon>Pseudomonadati</taxon>
        <taxon>Thermodesulfobacteriota</taxon>
        <taxon>Desulfuromonadia</taxon>
        <taxon>Geobacterales</taxon>
        <taxon>Geobacteraceae</taxon>
        <taxon>Geoanaerobacter</taxon>
    </lineage>
</organism>
<protein>
    <submittedName>
        <fullName evidence="1">Uncharacterized protein</fullName>
    </submittedName>
</protein>
<comment type="caution">
    <text evidence="1">The sequence shown here is derived from an EMBL/GenBank/DDBJ whole genome shotgun (WGS) entry which is preliminary data.</text>
</comment>
<sequence length="45" mass="5244">MKCFDEAPQKGQWEGWNPIMLKPQTRQTCCSRFIKASVTEKKQQG</sequence>
<dbReference type="Proteomes" id="UP000194153">
    <property type="component" value="Unassembled WGS sequence"/>
</dbReference>